<protein>
    <submittedName>
        <fullName evidence="10">ABC transporter permease</fullName>
    </submittedName>
</protein>
<feature type="transmembrane region" description="Helical" evidence="7">
    <location>
        <begin position="37"/>
        <end position="58"/>
    </location>
</feature>
<evidence type="ECO:0000256" key="2">
    <source>
        <dbReference type="ARBA" id="ARBA00022475"/>
    </source>
</evidence>
<feature type="transmembrane region" description="Helical" evidence="7">
    <location>
        <begin position="338"/>
        <end position="369"/>
    </location>
</feature>
<evidence type="ECO:0000256" key="5">
    <source>
        <dbReference type="ARBA" id="ARBA00023136"/>
    </source>
</evidence>
<keyword evidence="11" id="KW-1185">Reference proteome</keyword>
<keyword evidence="5 7" id="KW-0472">Membrane</keyword>
<dbReference type="EMBL" id="BAAAXF010000061">
    <property type="protein sequence ID" value="GAA3501828.1"/>
    <property type="molecule type" value="Genomic_DNA"/>
</dbReference>
<evidence type="ECO:0000256" key="1">
    <source>
        <dbReference type="ARBA" id="ARBA00004651"/>
    </source>
</evidence>
<feature type="domain" description="MacB-like periplasmic core" evidence="9">
    <location>
        <begin position="36"/>
        <end position="234"/>
    </location>
</feature>
<dbReference type="InterPro" id="IPR025857">
    <property type="entry name" value="MacB_PCD"/>
</dbReference>
<proteinExistence type="inferred from homology"/>
<evidence type="ECO:0000259" key="9">
    <source>
        <dbReference type="Pfam" id="PF12704"/>
    </source>
</evidence>
<keyword evidence="4 7" id="KW-1133">Transmembrane helix</keyword>
<dbReference type="RefSeq" id="WP_345583029.1">
    <property type="nucleotide sequence ID" value="NZ_BAAAXF010000061.1"/>
</dbReference>
<keyword evidence="2" id="KW-1003">Cell membrane</keyword>
<dbReference type="Pfam" id="PF02687">
    <property type="entry name" value="FtsX"/>
    <property type="match status" value="1"/>
</dbReference>
<feature type="transmembrane region" description="Helical" evidence="7">
    <location>
        <begin position="375"/>
        <end position="398"/>
    </location>
</feature>
<dbReference type="InterPro" id="IPR003838">
    <property type="entry name" value="ABC3_permease_C"/>
</dbReference>
<evidence type="ECO:0000313" key="10">
    <source>
        <dbReference type="EMBL" id="GAA3501828.1"/>
    </source>
</evidence>
<sequence>MRALPRRAARPERSRLSARDLLSECAAGILQRPARSALTALGTVLGVGTFVAVLGLTATTSSQIDSRFNELTATEVTVEDTGGDRPEYLDNAFPADADRRVGALNGVREAGVYWPVRLSPEDLVSAAPPGTGSEGERTQVVAASPGTLAAAGPVLEQGRTFDAYHDRRGENVAVIGSGLAARLGVTTLETAPAVFVGNHAFTVVGIVEDVERKADLLLSVVVPRTTAERIWGGPDSGERAKMLIATDLGAARQIASGAALALDPAHPEHFKVTPPPDPRSLRGNVTSDLDELFMLLAGVCLVIGAVGIANTTLVAVLERTGEIGLRRALGARGRHITLQFLAESGALGALGGLVGTSLGTVTVVVTAVLRDWTPVIHPATVVAAPAAGLVTGVLAGLYPAWRASRVQPAEALRH</sequence>
<organism evidence="10 11">
    <name type="scientific">Streptomyces prasinosporus</name>
    <dbReference type="NCBI Taxonomy" id="68256"/>
    <lineage>
        <taxon>Bacteria</taxon>
        <taxon>Bacillati</taxon>
        <taxon>Actinomycetota</taxon>
        <taxon>Actinomycetes</taxon>
        <taxon>Kitasatosporales</taxon>
        <taxon>Streptomycetaceae</taxon>
        <taxon>Streptomyces</taxon>
        <taxon>Streptomyces albogriseolus group</taxon>
    </lineage>
</organism>
<dbReference type="PANTHER" id="PTHR30572:SF4">
    <property type="entry name" value="ABC TRANSPORTER PERMEASE YTRF"/>
    <property type="match status" value="1"/>
</dbReference>
<dbReference type="Pfam" id="PF12704">
    <property type="entry name" value="MacB_PCD"/>
    <property type="match status" value="1"/>
</dbReference>
<gene>
    <name evidence="10" type="ORF">GCM10019016_089350</name>
</gene>
<feature type="transmembrane region" description="Helical" evidence="7">
    <location>
        <begin position="292"/>
        <end position="317"/>
    </location>
</feature>
<dbReference type="Proteomes" id="UP001501455">
    <property type="component" value="Unassembled WGS sequence"/>
</dbReference>
<evidence type="ECO:0000256" key="6">
    <source>
        <dbReference type="ARBA" id="ARBA00038076"/>
    </source>
</evidence>
<evidence type="ECO:0000256" key="3">
    <source>
        <dbReference type="ARBA" id="ARBA00022692"/>
    </source>
</evidence>
<evidence type="ECO:0000256" key="4">
    <source>
        <dbReference type="ARBA" id="ARBA00022989"/>
    </source>
</evidence>
<accession>A0ABP6U2F1</accession>
<dbReference type="InterPro" id="IPR050250">
    <property type="entry name" value="Macrolide_Exporter_MacB"/>
</dbReference>
<feature type="domain" description="ABC3 transporter permease C-terminal" evidence="8">
    <location>
        <begin position="295"/>
        <end position="408"/>
    </location>
</feature>
<reference evidence="11" key="1">
    <citation type="journal article" date="2019" name="Int. J. Syst. Evol. Microbiol.">
        <title>The Global Catalogue of Microorganisms (GCM) 10K type strain sequencing project: providing services to taxonomists for standard genome sequencing and annotation.</title>
        <authorList>
            <consortium name="The Broad Institute Genomics Platform"/>
            <consortium name="The Broad Institute Genome Sequencing Center for Infectious Disease"/>
            <person name="Wu L."/>
            <person name="Ma J."/>
        </authorList>
    </citation>
    <scope>NUCLEOTIDE SEQUENCE [LARGE SCALE GENOMIC DNA]</scope>
    <source>
        <strain evidence="11">JCM 4816</strain>
    </source>
</reference>
<comment type="similarity">
    <text evidence="6">Belongs to the ABC-4 integral membrane protein family.</text>
</comment>
<evidence type="ECO:0000256" key="7">
    <source>
        <dbReference type="SAM" id="Phobius"/>
    </source>
</evidence>
<evidence type="ECO:0000313" key="11">
    <source>
        <dbReference type="Proteomes" id="UP001501455"/>
    </source>
</evidence>
<comment type="caution">
    <text evidence="10">The sequence shown here is derived from an EMBL/GenBank/DDBJ whole genome shotgun (WGS) entry which is preliminary data.</text>
</comment>
<keyword evidence="3 7" id="KW-0812">Transmembrane</keyword>
<comment type="subcellular location">
    <subcellularLocation>
        <location evidence="1">Cell membrane</location>
        <topology evidence="1">Multi-pass membrane protein</topology>
    </subcellularLocation>
</comment>
<name>A0ABP6U2F1_9ACTN</name>
<evidence type="ECO:0000259" key="8">
    <source>
        <dbReference type="Pfam" id="PF02687"/>
    </source>
</evidence>
<dbReference type="PANTHER" id="PTHR30572">
    <property type="entry name" value="MEMBRANE COMPONENT OF TRANSPORTER-RELATED"/>
    <property type="match status" value="1"/>
</dbReference>